<gene>
    <name evidence="2" type="ORF">K470DRAFT_210455</name>
</gene>
<sequence length="122" mass="13968">SQQELTDFLLEPTTLGVFRTDEEFKTNLACAKHIYDFKHHIVFCHGDFACHNFMVQGGGITGFLDGECAGWNPQYLDYTTAMRARWNSWWSDLVAGIGGNDFKQEAVADRAVWLLTRDFYGY</sequence>
<dbReference type="AlphaFoldDB" id="A0A6A7C7Y8"/>
<evidence type="ECO:0000313" key="2">
    <source>
        <dbReference type="EMBL" id="KAF2863621.1"/>
    </source>
</evidence>
<dbReference type="InterPro" id="IPR011009">
    <property type="entry name" value="Kinase-like_dom_sf"/>
</dbReference>
<evidence type="ECO:0000313" key="3">
    <source>
        <dbReference type="Proteomes" id="UP000799421"/>
    </source>
</evidence>
<accession>A0A6A7C7Y8</accession>
<reference evidence="2" key="1">
    <citation type="journal article" date="2020" name="Stud. Mycol.">
        <title>101 Dothideomycetes genomes: a test case for predicting lifestyles and emergence of pathogens.</title>
        <authorList>
            <person name="Haridas S."/>
            <person name="Albert R."/>
            <person name="Binder M."/>
            <person name="Bloem J."/>
            <person name="Labutti K."/>
            <person name="Salamov A."/>
            <person name="Andreopoulos B."/>
            <person name="Baker S."/>
            <person name="Barry K."/>
            <person name="Bills G."/>
            <person name="Bluhm B."/>
            <person name="Cannon C."/>
            <person name="Castanera R."/>
            <person name="Culley D."/>
            <person name="Daum C."/>
            <person name="Ezra D."/>
            <person name="Gonzalez J."/>
            <person name="Henrissat B."/>
            <person name="Kuo A."/>
            <person name="Liang C."/>
            <person name="Lipzen A."/>
            <person name="Lutzoni F."/>
            <person name="Magnuson J."/>
            <person name="Mondo S."/>
            <person name="Nolan M."/>
            <person name="Ohm R."/>
            <person name="Pangilinan J."/>
            <person name="Park H.-J."/>
            <person name="Ramirez L."/>
            <person name="Alfaro M."/>
            <person name="Sun H."/>
            <person name="Tritt A."/>
            <person name="Yoshinaga Y."/>
            <person name="Zwiers L.-H."/>
            <person name="Turgeon B."/>
            <person name="Goodwin S."/>
            <person name="Spatafora J."/>
            <person name="Crous P."/>
            <person name="Grigoriev I."/>
        </authorList>
    </citation>
    <scope>NUCLEOTIDE SEQUENCE</scope>
    <source>
        <strain evidence="2">CBS 480.64</strain>
    </source>
</reference>
<proteinExistence type="predicted"/>
<evidence type="ECO:0000259" key="1">
    <source>
        <dbReference type="Pfam" id="PF01636"/>
    </source>
</evidence>
<dbReference type="Pfam" id="PF01636">
    <property type="entry name" value="APH"/>
    <property type="match status" value="1"/>
</dbReference>
<keyword evidence="3" id="KW-1185">Reference proteome</keyword>
<dbReference type="SUPFAM" id="SSF56112">
    <property type="entry name" value="Protein kinase-like (PK-like)"/>
    <property type="match status" value="1"/>
</dbReference>
<dbReference type="EMBL" id="MU005960">
    <property type="protein sequence ID" value="KAF2863621.1"/>
    <property type="molecule type" value="Genomic_DNA"/>
</dbReference>
<organism evidence="2 3">
    <name type="scientific">Piedraia hortae CBS 480.64</name>
    <dbReference type="NCBI Taxonomy" id="1314780"/>
    <lineage>
        <taxon>Eukaryota</taxon>
        <taxon>Fungi</taxon>
        <taxon>Dikarya</taxon>
        <taxon>Ascomycota</taxon>
        <taxon>Pezizomycotina</taxon>
        <taxon>Dothideomycetes</taxon>
        <taxon>Dothideomycetidae</taxon>
        <taxon>Capnodiales</taxon>
        <taxon>Piedraiaceae</taxon>
        <taxon>Piedraia</taxon>
    </lineage>
</organism>
<feature type="domain" description="Aminoglycoside phosphotransferase" evidence="1">
    <location>
        <begin position="30"/>
        <end position="98"/>
    </location>
</feature>
<name>A0A6A7C7Y8_9PEZI</name>
<protein>
    <recommendedName>
        <fullName evidence="1">Aminoglycoside phosphotransferase domain-containing protein</fullName>
    </recommendedName>
</protein>
<feature type="non-terminal residue" evidence="2">
    <location>
        <position position="1"/>
    </location>
</feature>
<dbReference type="Gene3D" id="3.90.1200.10">
    <property type="match status" value="1"/>
</dbReference>
<dbReference type="InterPro" id="IPR002575">
    <property type="entry name" value="Aminoglycoside_PTrfase"/>
</dbReference>
<dbReference type="OrthoDB" id="10003767at2759"/>
<dbReference type="Proteomes" id="UP000799421">
    <property type="component" value="Unassembled WGS sequence"/>
</dbReference>